<reference evidence="1" key="1">
    <citation type="journal article" date="2015" name="Nature">
        <title>Complex archaea that bridge the gap between prokaryotes and eukaryotes.</title>
        <authorList>
            <person name="Spang A."/>
            <person name="Saw J.H."/>
            <person name="Jorgensen S.L."/>
            <person name="Zaremba-Niedzwiedzka K."/>
            <person name="Martijn J."/>
            <person name="Lind A.E."/>
            <person name="van Eijk R."/>
            <person name="Schleper C."/>
            <person name="Guy L."/>
            <person name="Ettema T.J."/>
        </authorList>
    </citation>
    <scope>NUCLEOTIDE SEQUENCE</scope>
</reference>
<name>A0A0F8YQ01_9ZZZZ</name>
<sequence length="69" mass="7886">MTLAGQLYLDELTKGDLIAINDLFRRIQESLDTIEGTRGNFTRGRWTHATDRISYNDTNDTRLHGFGNV</sequence>
<dbReference type="AlphaFoldDB" id="A0A0F8YQ01"/>
<proteinExistence type="predicted"/>
<organism evidence="1">
    <name type="scientific">marine sediment metagenome</name>
    <dbReference type="NCBI Taxonomy" id="412755"/>
    <lineage>
        <taxon>unclassified sequences</taxon>
        <taxon>metagenomes</taxon>
        <taxon>ecological metagenomes</taxon>
    </lineage>
</organism>
<gene>
    <name evidence="1" type="ORF">LCGC14_2792830</name>
</gene>
<comment type="caution">
    <text evidence="1">The sequence shown here is derived from an EMBL/GenBank/DDBJ whole genome shotgun (WGS) entry which is preliminary data.</text>
</comment>
<protein>
    <submittedName>
        <fullName evidence="1">Uncharacterized protein</fullName>
    </submittedName>
</protein>
<evidence type="ECO:0000313" key="1">
    <source>
        <dbReference type="EMBL" id="KKK83493.1"/>
    </source>
</evidence>
<accession>A0A0F8YQ01</accession>
<dbReference type="EMBL" id="LAZR01052198">
    <property type="protein sequence ID" value="KKK83493.1"/>
    <property type="molecule type" value="Genomic_DNA"/>
</dbReference>